<evidence type="ECO:0000256" key="1">
    <source>
        <dbReference type="SAM" id="SignalP"/>
    </source>
</evidence>
<keyword evidence="4" id="KW-1185">Reference proteome</keyword>
<feature type="signal peptide" evidence="1">
    <location>
        <begin position="1"/>
        <end position="23"/>
    </location>
</feature>
<evidence type="ECO:0000313" key="3">
    <source>
        <dbReference type="EMBL" id="MBP2072303.1"/>
    </source>
</evidence>
<sequence length="161" mass="17141">MFKKVLSVVACLFVILLTSQAFASQITFAQTSAPKMLNSKTVFTTSGTFEASYIAPYTIISTPLGYAEFLEEGCTDSADPNGPGAVSALQSDLNAIRGANISISVDGIYGPETAQAVKIFQQYVKNKYGCSTMSIDGIAGTQTWTAIYAIQDGINPHTYIP</sequence>
<name>A0ABS4NF57_9THEO</name>
<dbReference type="SUPFAM" id="SSF47090">
    <property type="entry name" value="PGBD-like"/>
    <property type="match status" value="1"/>
</dbReference>
<dbReference type="Pfam" id="PF01471">
    <property type="entry name" value="PG_binding_1"/>
    <property type="match status" value="1"/>
</dbReference>
<evidence type="ECO:0000313" key="4">
    <source>
        <dbReference type="Proteomes" id="UP001166402"/>
    </source>
</evidence>
<gene>
    <name evidence="3" type="ORF">J2Z80_001834</name>
</gene>
<proteinExistence type="predicted"/>
<comment type="caution">
    <text evidence="3">The sequence shown here is derived from an EMBL/GenBank/DDBJ whole genome shotgun (WGS) entry which is preliminary data.</text>
</comment>
<feature type="domain" description="Peptidoglycan binding-like" evidence="2">
    <location>
        <begin position="85"/>
        <end position="147"/>
    </location>
</feature>
<dbReference type="InterPro" id="IPR002477">
    <property type="entry name" value="Peptidoglycan-bd-like"/>
</dbReference>
<dbReference type="Proteomes" id="UP001166402">
    <property type="component" value="Unassembled WGS sequence"/>
</dbReference>
<dbReference type="InterPro" id="IPR036366">
    <property type="entry name" value="PGBDSf"/>
</dbReference>
<feature type="chain" id="PRO_5045913796" description="Peptidoglycan binding-like domain-containing protein" evidence="1">
    <location>
        <begin position="24"/>
        <end position="161"/>
    </location>
</feature>
<dbReference type="RefSeq" id="WP_209454086.1">
    <property type="nucleotide sequence ID" value="NZ_JAGGLT010000019.1"/>
</dbReference>
<protein>
    <recommendedName>
        <fullName evidence="2">Peptidoglycan binding-like domain-containing protein</fullName>
    </recommendedName>
</protein>
<dbReference type="EMBL" id="JAGGLT010000019">
    <property type="protein sequence ID" value="MBP2072303.1"/>
    <property type="molecule type" value="Genomic_DNA"/>
</dbReference>
<dbReference type="InterPro" id="IPR036365">
    <property type="entry name" value="PGBD-like_sf"/>
</dbReference>
<evidence type="ECO:0000259" key="2">
    <source>
        <dbReference type="Pfam" id="PF01471"/>
    </source>
</evidence>
<reference evidence="3" key="1">
    <citation type="submission" date="2021-03" db="EMBL/GenBank/DDBJ databases">
        <title>Genomic Encyclopedia of Type Strains, Phase IV (KMG-IV): sequencing the most valuable type-strain genomes for metagenomic binning, comparative biology and taxonomic classification.</title>
        <authorList>
            <person name="Goeker M."/>
        </authorList>
    </citation>
    <scope>NUCLEOTIDE SEQUENCE</scope>
    <source>
        <strain evidence="3">DSM 101588</strain>
    </source>
</reference>
<organism evidence="3 4">
    <name type="scientific">Thermoanaerobacterium butyriciformans</name>
    <dbReference type="NCBI Taxonomy" id="1702242"/>
    <lineage>
        <taxon>Bacteria</taxon>
        <taxon>Bacillati</taxon>
        <taxon>Bacillota</taxon>
        <taxon>Clostridia</taxon>
        <taxon>Thermoanaerobacterales</taxon>
        <taxon>Thermoanaerobacteraceae</taxon>
        <taxon>Thermoanaerobacterium</taxon>
    </lineage>
</organism>
<dbReference type="Gene3D" id="1.10.101.10">
    <property type="entry name" value="PGBD-like superfamily/PGBD"/>
    <property type="match status" value="1"/>
</dbReference>
<keyword evidence="1" id="KW-0732">Signal</keyword>
<accession>A0ABS4NF57</accession>